<reference evidence="2" key="2">
    <citation type="submission" date="2020-03" db="EMBL/GenBank/DDBJ databases">
        <authorList>
            <person name="Fu F.-F."/>
            <person name="Chen J."/>
        </authorList>
    </citation>
    <scope>NUCLEOTIDE SEQUENCE</scope>
    <source>
        <strain evidence="2">Lc1</strain>
    </source>
</reference>
<comment type="caution">
    <text evidence="2">The sequence shown here is derived from an EMBL/GenBank/DDBJ whole genome shotgun (WGS) entry which is preliminary data.</text>
</comment>
<name>A0A8H4FH73_COLGL</name>
<sequence length="195" mass="21616">MDESRNTGLSFGAIGTREEDWPDIDGDLDTEEGVEAMRRADAALHATIDRSIQQQNAQSAQGGTIPRALYIKAQNQQNQLTDEERQLLLSRDNVVGKALAHPDSLTTDEMHQALLWPPPDVVRANIQRATGGQLNTAIELYAKEKNALDRGQFNTMMNYEEVALLARRFHARDDANFSEVGMSQALGQPEGRTGR</sequence>
<evidence type="ECO:0000256" key="1">
    <source>
        <dbReference type="SAM" id="MobiDB-lite"/>
    </source>
</evidence>
<gene>
    <name evidence="2" type="ORF">GCG54_00015157</name>
</gene>
<dbReference type="GeneID" id="69022262"/>
<dbReference type="RefSeq" id="XP_045261094.1">
    <property type="nucleotide sequence ID" value="XM_045414972.1"/>
</dbReference>
<organism evidence="2 3">
    <name type="scientific">Colletotrichum gloeosporioides</name>
    <name type="common">Anthracnose fungus</name>
    <name type="synonym">Glomerella cingulata</name>
    <dbReference type="NCBI Taxonomy" id="474922"/>
    <lineage>
        <taxon>Eukaryota</taxon>
        <taxon>Fungi</taxon>
        <taxon>Dikarya</taxon>
        <taxon>Ascomycota</taxon>
        <taxon>Pezizomycotina</taxon>
        <taxon>Sordariomycetes</taxon>
        <taxon>Hypocreomycetidae</taxon>
        <taxon>Glomerellales</taxon>
        <taxon>Glomerellaceae</taxon>
        <taxon>Colletotrichum</taxon>
        <taxon>Colletotrichum gloeosporioides species complex</taxon>
    </lineage>
</organism>
<dbReference type="AlphaFoldDB" id="A0A8H4FH73"/>
<proteinExistence type="predicted"/>
<feature type="region of interest" description="Disordered" evidence="1">
    <location>
        <begin position="1"/>
        <end position="28"/>
    </location>
</feature>
<keyword evidence="3" id="KW-1185">Reference proteome</keyword>
<protein>
    <submittedName>
        <fullName evidence="2">Uncharacterized protein</fullName>
    </submittedName>
</protein>
<accession>A0A8H4FH73</accession>
<dbReference type="Proteomes" id="UP000613401">
    <property type="component" value="Unassembled WGS sequence"/>
</dbReference>
<reference evidence="2" key="1">
    <citation type="journal article" date="2020" name="Phytopathology">
        <title>Genome sequence and comparative analysis of Colletotrichum gloeosporioides isolated from Liriodendron leaves.</title>
        <authorList>
            <person name="Fu F.F."/>
            <person name="Hao Z."/>
            <person name="Wang P."/>
            <person name="Lu Y."/>
            <person name="Xue L.J."/>
            <person name="Wei G."/>
            <person name="Tian Y."/>
            <person name="Baishi H."/>
            <person name="Xu H."/>
            <person name="Shi J."/>
            <person name="Cheng T."/>
            <person name="Wang G."/>
            <person name="Yi Y."/>
            <person name="Chen J."/>
        </authorList>
    </citation>
    <scope>NUCLEOTIDE SEQUENCE</scope>
    <source>
        <strain evidence="2">Lc1</strain>
    </source>
</reference>
<evidence type="ECO:0000313" key="2">
    <source>
        <dbReference type="EMBL" id="KAF3801935.1"/>
    </source>
</evidence>
<evidence type="ECO:0000313" key="3">
    <source>
        <dbReference type="Proteomes" id="UP000613401"/>
    </source>
</evidence>
<dbReference type="EMBL" id="WVTB01000066">
    <property type="protein sequence ID" value="KAF3801935.1"/>
    <property type="molecule type" value="Genomic_DNA"/>
</dbReference>